<dbReference type="AlphaFoldDB" id="A0A4C1XA60"/>
<dbReference type="OrthoDB" id="10017160at2759"/>
<sequence>MMERFAGGDSNAVYGMVIRDEDWIDCYDSETKRQSTCGFKELPTKSSDMRSVSLRNKLLKLTIIYSRTAKAPRVSGSKAAAAAAVASGTSEVARNDATDCGFCSCWSHQRGCRGQAA</sequence>
<evidence type="ECO:0000313" key="2">
    <source>
        <dbReference type="Proteomes" id="UP000299102"/>
    </source>
</evidence>
<dbReference type="Proteomes" id="UP000299102">
    <property type="component" value="Unassembled WGS sequence"/>
</dbReference>
<comment type="caution">
    <text evidence="1">The sequence shown here is derived from an EMBL/GenBank/DDBJ whole genome shotgun (WGS) entry which is preliminary data.</text>
</comment>
<dbReference type="EMBL" id="BGZK01000794">
    <property type="protein sequence ID" value="GBP60701.1"/>
    <property type="molecule type" value="Genomic_DNA"/>
</dbReference>
<reference evidence="1 2" key="1">
    <citation type="journal article" date="2019" name="Commun. Biol.">
        <title>The bagworm genome reveals a unique fibroin gene that provides high tensile strength.</title>
        <authorList>
            <person name="Kono N."/>
            <person name="Nakamura H."/>
            <person name="Ohtoshi R."/>
            <person name="Tomita M."/>
            <person name="Numata K."/>
            <person name="Arakawa K."/>
        </authorList>
    </citation>
    <scope>NUCLEOTIDE SEQUENCE [LARGE SCALE GENOMIC DNA]</scope>
</reference>
<name>A0A4C1XA60_EUMVA</name>
<gene>
    <name evidence="1" type="ORF">EVAR_47439_1</name>
</gene>
<protein>
    <submittedName>
        <fullName evidence="1">Uncharacterized protein</fullName>
    </submittedName>
</protein>
<organism evidence="1 2">
    <name type="scientific">Eumeta variegata</name>
    <name type="common">Bagworm moth</name>
    <name type="synonym">Eumeta japonica</name>
    <dbReference type="NCBI Taxonomy" id="151549"/>
    <lineage>
        <taxon>Eukaryota</taxon>
        <taxon>Metazoa</taxon>
        <taxon>Ecdysozoa</taxon>
        <taxon>Arthropoda</taxon>
        <taxon>Hexapoda</taxon>
        <taxon>Insecta</taxon>
        <taxon>Pterygota</taxon>
        <taxon>Neoptera</taxon>
        <taxon>Endopterygota</taxon>
        <taxon>Lepidoptera</taxon>
        <taxon>Glossata</taxon>
        <taxon>Ditrysia</taxon>
        <taxon>Tineoidea</taxon>
        <taxon>Psychidae</taxon>
        <taxon>Oiketicinae</taxon>
        <taxon>Eumeta</taxon>
    </lineage>
</organism>
<accession>A0A4C1XA60</accession>
<keyword evidence="2" id="KW-1185">Reference proteome</keyword>
<evidence type="ECO:0000313" key="1">
    <source>
        <dbReference type="EMBL" id="GBP60701.1"/>
    </source>
</evidence>
<proteinExistence type="predicted"/>